<evidence type="ECO:0000259" key="2">
    <source>
        <dbReference type="Pfam" id="PF25273"/>
    </source>
</evidence>
<feature type="region of interest" description="Disordered" evidence="1">
    <location>
        <begin position="1"/>
        <end position="90"/>
    </location>
</feature>
<keyword evidence="4" id="KW-1185">Reference proteome</keyword>
<name>A0ABQ7PU83_PLUXY</name>
<gene>
    <name evidence="3" type="ORF">JYU34_020332</name>
</gene>
<dbReference type="Pfam" id="PF25273">
    <property type="entry name" value="DUF7869"/>
    <property type="match status" value="1"/>
</dbReference>
<proteinExistence type="predicted"/>
<feature type="domain" description="DUF7869" evidence="2">
    <location>
        <begin position="428"/>
        <end position="530"/>
    </location>
</feature>
<sequence length="541" mass="62492">MRSTDDPYMEPVPSTSNTFRGVEIRYEDSDDSIADPDFVFNEPVSSKTGTHRTENVTNDSSSTTSDLEIANEPPNATNDSSSTTSDLEITNEPPAVAGLSLRVLKQQKKKMRNTGQSYKTLKGKEIPERRLKDLTPCRMKCKDRFSLEVRQIIFKEYWQLGCYTKRSSYMASLLDIEDKASVRIRTEDPDKQKFRTKTYKYNLIVNGKREPVCRGCLLKTLDESDNFIKTVALKKRSSTAGTETDDKRGKKTPKNKTSDDTRLQIKNHILSFPSYESHYTRKSTSKKYLPSHLTIQRMYDQYKLSRPSEQTHPSIKIYTQEFKKLKLSFKKPHADTCFTCDKFQMKIKLCSDEVAKQELMSEHQEHVQLGDGAYKEKALDTNMSITDDTYQTYTFDLQQCLPTPMLKSSVAFYKRQLWTFNLTIHDNKTGKSYCYVWYETIAARGANQIASCLYKHICTMVPPCTKHITFYSDTCGGQNRNSHVTAMFTWVMQNTPVQTIDHKFMIPGHSHLEVDTDHGIIEKKKKKTDIEIYHPHDWIYS</sequence>
<reference evidence="3 4" key="1">
    <citation type="submission" date="2021-06" db="EMBL/GenBank/DDBJ databases">
        <title>A haploid diamondback moth (Plutella xylostella L.) genome assembly resolves 31 chromosomes and identifies a diamide resistance mutation.</title>
        <authorList>
            <person name="Ward C.M."/>
            <person name="Perry K.D."/>
            <person name="Baker G."/>
            <person name="Powis K."/>
            <person name="Heckel D.G."/>
            <person name="Baxter S.W."/>
        </authorList>
    </citation>
    <scope>NUCLEOTIDE SEQUENCE [LARGE SCALE GENOMIC DNA]</scope>
    <source>
        <strain evidence="3 4">LV</strain>
        <tissue evidence="3">Single pupa</tissue>
    </source>
</reference>
<dbReference type="EMBL" id="JAHIBW010000028">
    <property type="protein sequence ID" value="KAG7296542.1"/>
    <property type="molecule type" value="Genomic_DNA"/>
</dbReference>
<dbReference type="PANTHER" id="PTHR10773">
    <property type="entry name" value="DNA-DIRECTED RNA POLYMERASES I, II, AND III SUBUNIT RPABC2"/>
    <property type="match status" value="1"/>
</dbReference>
<protein>
    <recommendedName>
        <fullName evidence="2">DUF7869 domain-containing protein</fullName>
    </recommendedName>
</protein>
<dbReference type="PANTHER" id="PTHR10773:SF19">
    <property type="match status" value="1"/>
</dbReference>
<accession>A0ABQ7PU83</accession>
<evidence type="ECO:0000313" key="4">
    <source>
        <dbReference type="Proteomes" id="UP000823941"/>
    </source>
</evidence>
<evidence type="ECO:0000256" key="1">
    <source>
        <dbReference type="SAM" id="MobiDB-lite"/>
    </source>
</evidence>
<organism evidence="3 4">
    <name type="scientific">Plutella xylostella</name>
    <name type="common">Diamondback moth</name>
    <name type="synonym">Plutella maculipennis</name>
    <dbReference type="NCBI Taxonomy" id="51655"/>
    <lineage>
        <taxon>Eukaryota</taxon>
        <taxon>Metazoa</taxon>
        <taxon>Ecdysozoa</taxon>
        <taxon>Arthropoda</taxon>
        <taxon>Hexapoda</taxon>
        <taxon>Insecta</taxon>
        <taxon>Pterygota</taxon>
        <taxon>Neoptera</taxon>
        <taxon>Endopterygota</taxon>
        <taxon>Lepidoptera</taxon>
        <taxon>Glossata</taxon>
        <taxon>Ditrysia</taxon>
        <taxon>Yponomeutoidea</taxon>
        <taxon>Plutellidae</taxon>
        <taxon>Plutella</taxon>
    </lineage>
</organism>
<dbReference type="Proteomes" id="UP000823941">
    <property type="component" value="Chromosome 28"/>
</dbReference>
<evidence type="ECO:0000313" key="3">
    <source>
        <dbReference type="EMBL" id="KAG7296542.1"/>
    </source>
</evidence>
<dbReference type="InterPro" id="IPR057191">
    <property type="entry name" value="DUF7869"/>
</dbReference>
<comment type="caution">
    <text evidence="3">The sequence shown here is derived from an EMBL/GenBank/DDBJ whole genome shotgun (WGS) entry which is preliminary data.</text>
</comment>
<feature type="region of interest" description="Disordered" evidence="1">
    <location>
        <begin position="238"/>
        <end position="260"/>
    </location>
</feature>